<organism evidence="2 3">
    <name type="scientific">Ophiobolus disseminans</name>
    <dbReference type="NCBI Taxonomy" id="1469910"/>
    <lineage>
        <taxon>Eukaryota</taxon>
        <taxon>Fungi</taxon>
        <taxon>Dikarya</taxon>
        <taxon>Ascomycota</taxon>
        <taxon>Pezizomycotina</taxon>
        <taxon>Dothideomycetes</taxon>
        <taxon>Pleosporomycetidae</taxon>
        <taxon>Pleosporales</taxon>
        <taxon>Pleosporineae</taxon>
        <taxon>Phaeosphaeriaceae</taxon>
        <taxon>Ophiobolus</taxon>
    </lineage>
</organism>
<feature type="region of interest" description="Disordered" evidence="1">
    <location>
        <begin position="1"/>
        <end position="44"/>
    </location>
</feature>
<evidence type="ECO:0000313" key="3">
    <source>
        <dbReference type="Proteomes" id="UP000799424"/>
    </source>
</evidence>
<sequence length="168" mass="17978">PGSDSTEREGAPHSSRSIDGWGHSEQARPLGVPEAGADATPFSDHHTYQPIAPQAMYAQRSYGSDALLAPGMYSNNSSSHSVASTPHGVPYQDSPYNRYSSTNLYLAILCLSLTQLKAILSSAERVTKRSAQCLLTGSLPRTPSSLSAISATSHSWGAHLRASRSRMY</sequence>
<dbReference type="AlphaFoldDB" id="A0A6A7A9R8"/>
<keyword evidence="3" id="KW-1185">Reference proteome</keyword>
<feature type="non-terminal residue" evidence="2">
    <location>
        <position position="1"/>
    </location>
</feature>
<gene>
    <name evidence="2" type="ORF">CC86DRAFT_437421</name>
</gene>
<protein>
    <submittedName>
        <fullName evidence="2">Uncharacterized protein</fullName>
    </submittedName>
</protein>
<name>A0A6A7A9R8_9PLEO</name>
<evidence type="ECO:0000313" key="2">
    <source>
        <dbReference type="EMBL" id="KAF2829584.1"/>
    </source>
</evidence>
<dbReference type="Proteomes" id="UP000799424">
    <property type="component" value="Unassembled WGS sequence"/>
</dbReference>
<feature type="compositionally biased region" description="Basic and acidic residues" evidence="1">
    <location>
        <begin position="1"/>
        <end position="11"/>
    </location>
</feature>
<dbReference type="EMBL" id="MU006221">
    <property type="protein sequence ID" value="KAF2829584.1"/>
    <property type="molecule type" value="Genomic_DNA"/>
</dbReference>
<reference evidence="2" key="1">
    <citation type="journal article" date="2020" name="Stud. Mycol.">
        <title>101 Dothideomycetes genomes: a test case for predicting lifestyles and emergence of pathogens.</title>
        <authorList>
            <person name="Haridas S."/>
            <person name="Albert R."/>
            <person name="Binder M."/>
            <person name="Bloem J."/>
            <person name="Labutti K."/>
            <person name="Salamov A."/>
            <person name="Andreopoulos B."/>
            <person name="Baker S."/>
            <person name="Barry K."/>
            <person name="Bills G."/>
            <person name="Bluhm B."/>
            <person name="Cannon C."/>
            <person name="Castanera R."/>
            <person name="Culley D."/>
            <person name="Daum C."/>
            <person name="Ezra D."/>
            <person name="Gonzalez J."/>
            <person name="Henrissat B."/>
            <person name="Kuo A."/>
            <person name="Liang C."/>
            <person name="Lipzen A."/>
            <person name="Lutzoni F."/>
            <person name="Magnuson J."/>
            <person name="Mondo S."/>
            <person name="Nolan M."/>
            <person name="Ohm R."/>
            <person name="Pangilinan J."/>
            <person name="Park H.-J."/>
            <person name="Ramirez L."/>
            <person name="Alfaro M."/>
            <person name="Sun H."/>
            <person name="Tritt A."/>
            <person name="Yoshinaga Y."/>
            <person name="Zwiers L.-H."/>
            <person name="Turgeon B."/>
            <person name="Goodwin S."/>
            <person name="Spatafora J."/>
            <person name="Crous P."/>
            <person name="Grigoriev I."/>
        </authorList>
    </citation>
    <scope>NUCLEOTIDE SEQUENCE</scope>
    <source>
        <strain evidence="2">CBS 113818</strain>
    </source>
</reference>
<evidence type="ECO:0000256" key="1">
    <source>
        <dbReference type="SAM" id="MobiDB-lite"/>
    </source>
</evidence>
<proteinExistence type="predicted"/>
<accession>A0A6A7A9R8</accession>